<accession>A0A930UD91</accession>
<feature type="signal peptide" evidence="1">
    <location>
        <begin position="1"/>
        <end position="20"/>
    </location>
</feature>
<comment type="caution">
    <text evidence="2">The sequence shown here is derived from an EMBL/GenBank/DDBJ whole genome shotgun (WGS) entry which is preliminary data.</text>
</comment>
<organism evidence="2 3">
    <name type="scientific">Flavobacterium soyangense</name>
    <dbReference type="NCBI Taxonomy" id="2023265"/>
    <lineage>
        <taxon>Bacteria</taxon>
        <taxon>Pseudomonadati</taxon>
        <taxon>Bacteroidota</taxon>
        <taxon>Flavobacteriia</taxon>
        <taxon>Flavobacteriales</taxon>
        <taxon>Flavobacteriaceae</taxon>
        <taxon>Flavobacterium</taxon>
    </lineage>
</organism>
<gene>
    <name evidence="2" type="ORF">IR213_08960</name>
</gene>
<feature type="chain" id="PRO_5037817339" evidence="1">
    <location>
        <begin position="21"/>
        <end position="181"/>
    </location>
</feature>
<reference evidence="2" key="1">
    <citation type="submission" date="2020-11" db="EMBL/GenBank/DDBJ databases">
        <title>Genome of Flavobacterium soyangense.</title>
        <authorList>
            <person name="Liu Q."/>
            <person name="Xin Y.-H."/>
        </authorList>
    </citation>
    <scope>NUCLEOTIDE SEQUENCE</scope>
    <source>
        <strain evidence="2">CGMCC 1.13493</strain>
    </source>
</reference>
<protein>
    <submittedName>
        <fullName evidence="2">Outer membrane beta-barrel protein</fullName>
    </submittedName>
</protein>
<name>A0A930UD91_9FLAO</name>
<keyword evidence="3" id="KW-1185">Reference proteome</keyword>
<dbReference type="RefSeq" id="WP_194311968.1">
    <property type="nucleotide sequence ID" value="NZ_JADHEC010000017.1"/>
</dbReference>
<evidence type="ECO:0000313" key="2">
    <source>
        <dbReference type="EMBL" id="MBF2708717.1"/>
    </source>
</evidence>
<dbReference type="AlphaFoldDB" id="A0A930UD91"/>
<proteinExistence type="predicted"/>
<evidence type="ECO:0000313" key="3">
    <source>
        <dbReference type="Proteomes" id="UP000646211"/>
    </source>
</evidence>
<evidence type="ECO:0000256" key="1">
    <source>
        <dbReference type="SAM" id="SignalP"/>
    </source>
</evidence>
<dbReference type="EMBL" id="JADHEC010000017">
    <property type="protein sequence ID" value="MBF2708717.1"/>
    <property type="molecule type" value="Genomic_DNA"/>
</dbReference>
<keyword evidence="1" id="KW-0732">Signal</keyword>
<dbReference type="Proteomes" id="UP000646211">
    <property type="component" value="Unassembled WGS sequence"/>
</dbReference>
<sequence>MKTIKIFFIITILFTLSANSQITKENWMVGGSANFNNSNSVNSNGNITGSGNGVQIYPNIGYFVYDKFAVGVSAGFSYGKPSSTPSNTSFGLSPFVRYYFLKPDKLINVLAEASYGYNISKVQGNSNTFDSRGYKIKAGPVLYFNSSVGLELTLNYNSSNSDGNTYNYFQAGFGFQIHLKK</sequence>